<dbReference type="PIRSF" id="PIRSF018266">
    <property type="entry name" value="FecR"/>
    <property type="match status" value="1"/>
</dbReference>
<keyword evidence="1" id="KW-0472">Membrane</keyword>
<dbReference type="Pfam" id="PF16344">
    <property type="entry name" value="FecR_C"/>
    <property type="match status" value="1"/>
</dbReference>
<feature type="domain" description="Protein FecR C-terminal" evidence="3">
    <location>
        <begin position="239"/>
        <end position="306"/>
    </location>
</feature>
<feature type="transmembrane region" description="Helical" evidence="1">
    <location>
        <begin position="70"/>
        <end position="91"/>
    </location>
</feature>
<dbReference type="RefSeq" id="WP_005798453.1">
    <property type="nucleotide sequence ID" value="NZ_JGDB01000265.1"/>
</dbReference>
<sequence>MKIEKEILYRYFNGDATPEEEHKIRQYLEASDENWKEYLRERKFFDTIILKEQVVSEEKQMKRRQLIRKISLECLKVAAVLLIAFGTAFFWNNQSEKPATKSVVNTLKGQMANITLPDGSRVWLNSNTRIEYSQHFDDKREVQIDGEAYFEVVRNTGRPFIVYTPDDEQVEVLGTKFYVEAYSGTKKFETALIEGSVRVRAANSQFILQPSYKAVLKGGKMSVEKITDFDIYRWREGLICFKNRHFSEILEELKKYYGVHIRFDAAKINNPVLTVKFRLSDGIEYALRVLQKDVKFKYVRNDEENTFVIK</sequence>
<evidence type="ECO:0000259" key="2">
    <source>
        <dbReference type="Pfam" id="PF04773"/>
    </source>
</evidence>
<keyword evidence="1" id="KW-0812">Transmembrane</keyword>
<proteinExistence type="predicted"/>
<gene>
    <name evidence="4" type="ORF">M125_4489</name>
</gene>
<dbReference type="InterPro" id="IPR006860">
    <property type="entry name" value="FecR"/>
</dbReference>
<evidence type="ECO:0000313" key="4">
    <source>
        <dbReference type="EMBL" id="EXY88869.1"/>
    </source>
</evidence>
<dbReference type="InterPro" id="IPR012373">
    <property type="entry name" value="Ferrdict_sens_TM"/>
</dbReference>
<keyword evidence="1" id="KW-1133">Transmembrane helix</keyword>
<comment type="caution">
    <text evidence="4">The sequence shown here is derived from an EMBL/GenBank/DDBJ whole genome shotgun (WGS) entry which is preliminary data.</text>
</comment>
<evidence type="ECO:0000256" key="1">
    <source>
        <dbReference type="SAM" id="Phobius"/>
    </source>
</evidence>
<organism evidence="4 5">
    <name type="scientific">Bacteroides fragilis str. 3998T(B)3</name>
    <dbReference type="NCBI Taxonomy" id="1339316"/>
    <lineage>
        <taxon>Bacteria</taxon>
        <taxon>Pseudomonadati</taxon>
        <taxon>Bacteroidota</taxon>
        <taxon>Bacteroidia</taxon>
        <taxon>Bacteroidales</taxon>
        <taxon>Bacteroidaceae</taxon>
        <taxon>Bacteroides</taxon>
    </lineage>
</organism>
<dbReference type="AlphaFoldDB" id="A0A015TWQ9"/>
<feature type="domain" description="FecR protein" evidence="2">
    <location>
        <begin position="103"/>
        <end position="198"/>
    </location>
</feature>
<dbReference type="InterPro" id="IPR032508">
    <property type="entry name" value="FecR_C"/>
</dbReference>
<name>A0A015TWQ9_BACFG</name>
<dbReference type="PANTHER" id="PTHR30273:SF2">
    <property type="entry name" value="PROTEIN FECR"/>
    <property type="match status" value="1"/>
</dbReference>
<dbReference type="Gene3D" id="3.55.50.30">
    <property type="match status" value="1"/>
</dbReference>
<protein>
    <submittedName>
        <fullName evidence="4">FecR family protein</fullName>
    </submittedName>
</protein>
<dbReference type="Proteomes" id="UP000020773">
    <property type="component" value="Unassembled WGS sequence"/>
</dbReference>
<dbReference type="GO" id="GO:0016989">
    <property type="term" value="F:sigma factor antagonist activity"/>
    <property type="evidence" value="ECO:0007669"/>
    <property type="project" value="TreeGrafter"/>
</dbReference>
<dbReference type="Pfam" id="PF04773">
    <property type="entry name" value="FecR"/>
    <property type="match status" value="1"/>
</dbReference>
<dbReference type="EMBL" id="JGDB01000265">
    <property type="protein sequence ID" value="EXY88869.1"/>
    <property type="molecule type" value="Genomic_DNA"/>
</dbReference>
<dbReference type="GeneID" id="60366241"/>
<accession>A0A015TWQ9</accession>
<dbReference type="PANTHER" id="PTHR30273">
    <property type="entry name" value="PERIPLASMIC SIGNAL SENSOR AND SIGMA FACTOR ACTIVATOR FECR-RELATED"/>
    <property type="match status" value="1"/>
</dbReference>
<dbReference type="PATRIC" id="fig|1339316.3.peg.4268"/>
<dbReference type="Gene3D" id="2.60.120.1440">
    <property type="match status" value="1"/>
</dbReference>
<reference evidence="4 5" key="1">
    <citation type="submission" date="2014-02" db="EMBL/GenBank/DDBJ databases">
        <authorList>
            <person name="Sears C."/>
            <person name="Carroll K."/>
            <person name="Sack B.R."/>
            <person name="Qadri F."/>
            <person name="Myers L.L."/>
            <person name="Chung G.-T."/>
            <person name="Escheverria P."/>
            <person name="Fraser C.M."/>
            <person name="Sadzewicz L."/>
            <person name="Shefchek K.A."/>
            <person name="Tallon L."/>
            <person name="Das S.P."/>
            <person name="Daugherty S."/>
            <person name="Mongodin E.F."/>
        </authorList>
    </citation>
    <scope>NUCLEOTIDE SEQUENCE [LARGE SCALE GENOMIC DNA]</scope>
    <source>
        <strain evidence="5">3998T(B)3</strain>
    </source>
</reference>
<evidence type="ECO:0000259" key="3">
    <source>
        <dbReference type="Pfam" id="PF16344"/>
    </source>
</evidence>
<evidence type="ECO:0000313" key="5">
    <source>
        <dbReference type="Proteomes" id="UP000020773"/>
    </source>
</evidence>